<protein>
    <submittedName>
        <fullName evidence="2">Uncharacterized protein</fullName>
    </submittedName>
</protein>
<sequence>MPSTAPAGEENSAQSAGDAIEACPSRSSTLAPADESPHFEGYAVEERTTISSSIAGEKPGTPCAGHATDGRSTSQPGYPRLTPGSWREPHPGFHTNCDAVSGRPRNSNTTPSVRSLPAPSVVGTRPPTPSATVMAARPQQKSKQCAQLWEAIRFATLRVTFQRAGVELPPALTTTLAVSNEEGFSLNKPLQAATSVYIRRVRPSLPAFVELMRGQTTDDCRSNKALLPEVLIRQCEGYTHLNALVRIASEGVHVQMRKPLPAQRRFPQNHPSISKRINVLRKNIRKEQDLFRCLVLDADIAEVWPEIFLSPFGVVGKGDGGGLAGDFPEPIRRGGQDRPRDLALQARKTSDVATAYRNECTHSECVRYFCGHIPEDIAIIIDMSAAFEWTSSAGTYSVLSGVIAFIHGSTCDVDHPSGYFNYNWVDDHVNVASNVGTCCADVERSLRFAMTVVMGPVAVNKDKFTQWSTHQQVLGLMFDTSVSTVAMPAPKIAKAQGLVAHAFHAAWISREQLRSLCRDVCPPGPGVSAASPRRRKTLHRRARVTITAHMRDDLVWWWDILGNPSLSGVPLEYFAFPPPNPTSPSPQTCPTRRVSDSWTSPTLRTKLYGGAFFFLLRRSEIAATSATKFEWLAINGSDIVVADANDKPTTDSGTAAAVCIRLRGSKTNQSGKPVTRLHTRFRHEFCAQCSVLYC</sequence>
<keyword evidence="3" id="KW-1185">Reference proteome</keyword>
<organism evidence="2 3">
    <name type="scientific">Phytophthora rubi</name>
    <dbReference type="NCBI Taxonomy" id="129364"/>
    <lineage>
        <taxon>Eukaryota</taxon>
        <taxon>Sar</taxon>
        <taxon>Stramenopiles</taxon>
        <taxon>Oomycota</taxon>
        <taxon>Peronosporomycetes</taxon>
        <taxon>Peronosporales</taxon>
        <taxon>Peronosporaceae</taxon>
        <taxon>Phytophthora</taxon>
    </lineage>
</organism>
<accession>A0A6A4G552</accession>
<dbReference type="AlphaFoldDB" id="A0A6A4G552"/>
<dbReference type="EMBL" id="QXFT01000014">
    <property type="protein sequence ID" value="KAE9359642.1"/>
    <property type="molecule type" value="Genomic_DNA"/>
</dbReference>
<reference evidence="2 3" key="1">
    <citation type="submission" date="2018-08" db="EMBL/GenBank/DDBJ databases">
        <title>Genomic investigation of the strawberry pathogen Phytophthora fragariae indicates pathogenicity is determined by transcriptional variation in three key races.</title>
        <authorList>
            <person name="Adams T.M."/>
            <person name="Armitage A.D."/>
            <person name="Sobczyk M.K."/>
            <person name="Bates H.J."/>
            <person name="Dunwell J.M."/>
            <person name="Nellist C.F."/>
            <person name="Harrison R.J."/>
        </authorList>
    </citation>
    <scope>NUCLEOTIDE SEQUENCE [LARGE SCALE GENOMIC DNA]</scope>
    <source>
        <strain evidence="2 3">SCRP333</strain>
    </source>
</reference>
<evidence type="ECO:0000313" key="3">
    <source>
        <dbReference type="Proteomes" id="UP000434957"/>
    </source>
</evidence>
<feature type="region of interest" description="Disordered" evidence="1">
    <location>
        <begin position="1"/>
        <end position="132"/>
    </location>
</feature>
<dbReference type="Proteomes" id="UP000434957">
    <property type="component" value="Unassembled WGS sequence"/>
</dbReference>
<feature type="compositionally biased region" description="Polar residues" evidence="1">
    <location>
        <begin position="104"/>
        <end position="113"/>
    </location>
</feature>
<name>A0A6A4G552_9STRA</name>
<evidence type="ECO:0000256" key="1">
    <source>
        <dbReference type="SAM" id="MobiDB-lite"/>
    </source>
</evidence>
<proteinExistence type="predicted"/>
<gene>
    <name evidence="2" type="ORF">PR003_g622</name>
</gene>
<evidence type="ECO:0000313" key="2">
    <source>
        <dbReference type="EMBL" id="KAE9359642.1"/>
    </source>
</evidence>
<comment type="caution">
    <text evidence="2">The sequence shown here is derived from an EMBL/GenBank/DDBJ whole genome shotgun (WGS) entry which is preliminary data.</text>
</comment>